<evidence type="ECO:0000259" key="7">
    <source>
        <dbReference type="Pfam" id="PF14322"/>
    </source>
</evidence>
<protein>
    <submittedName>
        <fullName evidence="8">RagB/SusD family nutrient uptake outer membrane protein</fullName>
    </submittedName>
</protein>
<comment type="subcellular location">
    <subcellularLocation>
        <location evidence="1">Cell outer membrane</location>
    </subcellularLocation>
</comment>
<dbReference type="Gene3D" id="1.25.40.390">
    <property type="match status" value="1"/>
</dbReference>
<sequence>MKLLHKTLYKITCFCLGMLLITSCSDDFLEVIPKGRLIADKVVDYDKMFYNLNLVNMTSTNAQVPLGPEFIAFEPQFSSAALRTQRLYKWEGLVYEAEQNSSELENTMENLYIYNKIINEVLQATDGLEQDKLALQAEAKVGRAWVYLLLINYYGLPYNSETSATDLGFPLITEADLVASNFTRATVKEVYDFIIQDLTSAIPYLPTSVISRFRLTKAAGNALLGKTYMFMGEYEKAKPYLEDAFTQMSTMGINAGLLDYNQGYRGQRVDTDPESLYGKQMVNNWANTSSEFAVKPEVMALYDQNDLRLNLYSSNIRGGGAYSIEGAKRKVTGSGQTACGVRIQEIYLFNAEVKCRLNDLEGAVEVLEEFRRHRMPAQFAVVPTNIASDRKALLQFIFDERLREFAGLGFYWFDVRRLTVDADIPTPVSSYSHAIYDNQGNVINSYSLTKERLVLRFLQTVLDQNPNLTDNE</sequence>
<evidence type="ECO:0000256" key="2">
    <source>
        <dbReference type="ARBA" id="ARBA00006275"/>
    </source>
</evidence>
<proteinExistence type="inferred from homology"/>
<feature type="domain" description="SusD-like N-terminal" evidence="7">
    <location>
        <begin position="77"/>
        <end position="228"/>
    </location>
</feature>
<keyword evidence="4" id="KW-0472">Membrane</keyword>
<dbReference type="RefSeq" id="WP_188216571.1">
    <property type="nucleotide sequence ID" value="NZ_BAABGH010000007.1"/>
</dbReference>
<dbReference type="SUPFAM" id="SSF48452">
    <property type="entry name" value="TPR-like"/>
    <property type="match status" value="1"/>
</dbReference>
<evidence type="ECO:0000313" key="9">
    <source>
        <dbReference type="Proteomes" id="UP000602057"/>
    </source>
</evidence>
<dbReference type="Pfam" id="PF14322">
    <property type="entry name" value="SusD-like_3"/>
    <property type="match status" value="1"/>
</dbReference>
<dbReference type="Pfam" id="PF07980">
    <property type="entry name" value="SusD_RagB"/>
    <property type="match status" value="1"/>
</dbReference>
<name>A0A8J6Q9C5_9FLAO</name>
<feature type="domain" description="RagB/SusD" evidence="6">
    <location>
        <begin position="330"/>
        <end position="421"/>
    </location>
</feature>
<dbReference type="GO" id="GO:0009279">
    <property type="term" value="C:cell outer membrane"/>
    <property type="evidence" value="ECO:0007669"/>
    <property type="project" value="UniProtKB-SubCell"/>
</dbReference>
<evidence type="ECO:0000256" key="4">
    <source>
        <dbReference type="ARBA" id="ARBA00023136"/>
    </source>
</evidence>
<dbReference type="InterPro" id="IPR033985">
    <property type="entry name" value="SusD-like_N"/>
</dbReference>
<reference evidence="8" key="1">
    <citation type="journal article" date="2013" name="Int. J. Syst. Evol. Microbiol.">
        <title>Aestuariibaculum suncheonense gen. nov., sp. nov., a marine bacterium of the family Flavobacteriaceae isolated from a tidal flat and emended descriptions of the genera Gaetbulibacter and Tamlana.</title>
        <authorList>
            <person name="Jeong S.H."/>
            <person name="Park M.S."/>
            <person name="Jin H.M."/>
            <person name="Lee K."/>
            <person name="Park W."/>
            <person name="Jeon C.O."/>
        </authorList>
    </citation>
    <scope>NUCLEOTIDE SEQUENCE</scope>
    <source>
        <strain evidence="8">SC17</strain>
    </source>
</reference>
<evidence type="ECO:0000313" key="8">
    <source>
        <dbReference type="EMBL" id="MBD0836081.1"/>
    </source>
</evidence>
<dbReference type="PROSITE" id="PS51257">
    <property type="entry name" value="PROKAR_LIPOPROTEIN"/>
    <property type="match status" value="1"/>
</dbReference>
<dbReference type="InterPro" id="IPR011990">
    <property type="entry name" value="TPR-like_helical_dom_sf"/>
</dbReference>
<reference evidence="8" key="2">
    <citation type="submission" date="2020-09" db="EMBL/GenBank/DDBJ databases">
        <authorList>
            <person name="Wu Z."/>
        </authorList>
    </citation>
    <scope>NUCLEOTIDE SEQUENCE</scope>
    <source>
        <strain evidence="8">SC17</strain>
    </source>
</reference>
<accession>A0A8J6Q9C5</accession>
<evidence type="ECO:0000256" key="3">
    <source>
        <dbReference type="ARBA" id="ARBA00022729"/>
    </source>
</evidence>
<dbReference type="EMBL" id="JACVXC010000004">
    <property type="protein sequence ID" value="MBD0836081.1"/>
    <property type="molecule type" value="Genomic_DNA"/>
</dbReference>
<gene>
    <name evidence="8" type="ORF">ICJ84_11575</name>
</gene>
<dbReference type="InterPro" id="IPR012944">
    <property type="entry name" value="SusD_RagB_dom"/>
</dbReference>
<organism evidence="8 9">
    <name type="scientific">Aestuariibaculum suncheonense</name>
    <dbReference type="NCBI Taxonomy" id="1028745"/>
    <lineage>
        <taxon>Bacteria</taxon>
        <taxon>Pseudomonadati</taxon>
        <taxon>Bacteroidota</taxon>
        <taxon>Flavobacteriia</taxon>
        <taxon>Flavobacteriales</taxon>
        <taxon>Flavobacteriaceae</taxon>
    </lineage>
</organism>
<dbReference type="AlphaFoldDB" id="A0A8J6Q9C5"/>
<evidence type="ECO:0000256" key="5">
    <source>
        <dbReference type="ARBA" id="ARBA00023237"/>
    </source>
</evidence>
<evidence type="ECO:0000259" key="6">
    <source>
        <dbReference type="Pfam" id="PF07980"/>
    </source>
</evidence>
<evidence type="ECO:0000256" key="1">
    <source>
        <dbReference type="ARBA" id="ARBA00004442"/>
    </source>
</evidence>
<dbReference type="Proteomes" id="UP000602057">
    <property type="component" value="Unassembled WGS sequence"/>
</dbReference>
<keyword evidence="9" id="KW-1185">Reference proteome</keyword>
<keyword evidence="5" id="KW-0998">Cell outer membrane</keyword>
<keyword evidence="3" id="KW-0732">Signal</keyword>
<comment type="caution">
    <text evidence="8">The sequence shown here is derived from an EMBL/GenBank/DDBJ whole genome shotgun (WGS) entry which is preliminary data.</text>
</comment>
<comment type="similarity">
    <text evidence="2">Belongs to the SusD family.</text>
</comment>